<sequence length="99" mass="11548">MKKVTHYFVYVGHSTQTKNKLQEEFCNYLRSLQHTLIDAAKINDLKKEIRLKALELNEKHKRCAALVIGFSDLYTKTGFGITGFYFLTFQILQAHYDSN</sequence>
<proteinExistence type="predicted"/>
<comment type="caution">
    <text evidence="1">The sequence shown here is derived from an EMBL/GenBank/DDBJ whole genome shotgun (WGS) entry which is preliminary data.</text>
</comment>
<evidence type="ECO:0000313" key="2">
    <source>
        <dbReference type="Proteomes" id="UP000722625"/>
    </source>
</evidence>
<dbReference type="RefSeq" id="WP_213308216.1">
    <property type="nucleotide sequence ID" value="NZ_JAGYVZ010000063.1"/>
</dbReference>
<accession>A0ABS5PIT0</accession>
<dbReference type="Proteomes" id="UP000722625">
    <property type="component" value="Unassembled WGS sequence"/>
</dbReference>
<evidence type="ECO:0000313" key="1">
    <source>
        <dbReference type="EMBL" id="MBS7234244.1"/>
    </source>
</evidence>
<reference evidence="1 2" key="1">
    <citation type="journal article" date="2018" name="Int. J. Syst. Evol. Microbiol.">
        <title>Flavobacterium chryseum sp. nov. and Flavobacterium psychroterrae sp. nov., novel environmental bacteria isolated from Antarctica.</title>
        <authorList>
            <person name="Kralova S."/>
            <person name="Svec P."/>
            <person name="Busse H.J."/>
            <person name="Stankova E."/>
            <person name="Vaczi P."/>
            <person name="Sedlacek I."/>
        </authorList>
    </citation>
    <scope>NUCLEOTIDE SEQUENCE [LARGE SCALE GENOMIC DNA]</scope>
    <source>
        <strain evidence="1 2">CCM 8827</strain>
    </source>
</reference>
<gene>
    <name evidence="1" type="ORF">KHA90_24920</name>
</gene>
<dbReference type="EMBL" id="JAGYVZ010000063">
    <property type="protein sequence ID" value="MBS7234244.1"/>
    <property type="molecule type" value="Genomic_DNA"/>
</dbReference>
<organism evidence="1 2">
    <name type="scientific">Flavobacterium psychroterrae</name>
    <dbReference type="NCBI Taxonomy" id="2133767"/>
    <lineage>
        <taxon>Bacteria</taxon>
        <taxon>Pseudomonadati</taxon>
        <taxon>Bacteroidota</taxon>
        <taxon>Flavobacteriia</taxon>
        <taxon>Flavobacteriales</taxon>
        <taxon>Flavobacteriaceae</taxon>
        <taxon>Flavobacterium</taxon>
    </lineage>
</organism>
<protein>
    <submittedName>
        <fullName evidence="1">Uncharacterized protein</fullName>
    </submittedName>
</protein>
<keyword evidence="2" id="KW-1185">Reference proteome</keyword>
<name>A0ABS5PIT0_9FLAO</name>